<evidence type="ECO:0000256" key="8">
    <source>
        <dbReference type="ARBA" id="ARBA00023242"/>
    </source>
</evidence>
<name>A0A6C1E9H0_SACPS</name>
<evidence type="ECO:0000256" key="13">
    <source>
        <dbReference type="SAM" id="MobiDB-lite"/>
    </source>
</evidence>
<evidence type="ECO:0000256" key="3">
    <source>
        <dbReference type="ARBA" id="ARBA00022853"/>
    </source>
</evidence>
<evidence type="ECO:0000313" key="15">
    <source>
        <dbReference type="Proteomes" id="UP000501346"/>
    </source>
</evidence>
<dbReference type="PROSITE" id="PS01132">
    <property type="entry name" value="ACTINS_ACT_LIKE"/>
    <property type="match status" value="1"/>
</dbReference>
<evidence type="ECO:0000256" key="11">
    <source>
        <dbReference type="ARBA" id="ARBA00042445"/>
    </source>
</evidence>
<dbReference type="Pfam" id="PF00022">
    <property type="entry name" value="Actin"/>
    <property type="match status" value="1"/>
</dbReference>
<organism evidence="14 15">
    <name type="scientific">Saccharomyces pastorianus</name>
    <name type="common">Lager yeast</name>
    <name type="synonym">Saccharomyces cerevisiae x Saccharomyces eubayanus</name>
    <dbReference type="NCBI Taxonomy" id="27292"/>
    <lineage>
        <taxon>Eukaryota</taxon>
        <taxon>Fungi</taxon>
        <taxon>Dikarya</taxon>
        <taxon>Ascomycota</taxon>
        <taxon>Saccharomycotina</taxon>
        <taxon>Saccharomycetes</taxon>
        <taxon>Saccharomycetales</taxon>
        <taxon>Saccharomycetaceae</taxon>
        <taxon>Saccharomyces</taxon>
    </lineage>
</organism>
<dbReference type="GO" id="GO:0035267">
    <property type="term" value="C:NuA4 histone acetyltransferase complex"/>
    <property type="evidence" value="ECO:0007669"/>
    <property type="project" value="UniProtKB-ARBA"/>
</dbReference>
<comment type="similarity">
    <text evidence="9">Belongs to the actin family. ARP4 subfamily.</text>
</comment>
<evidence type="ECO:0000313" key="14">
    <source>
        <dbReference type="EMBL" id="QID86036.1"/>
    </source>
</evidence>
<evidence type="ECO:0000256" key="6">
    <source>
        <dbReference type="ARBA" id="ARBA00023163"/>
    </source>
</evidence>
<keyword evidence="4" id="KW-0805">Transcription regulation</keyword>
<feature type="compositionally biased region" description="Basic and acidic residues" evidence="13">
    <location>
        <begin position="332"/>
        <end position="347"/>
    </location>
</feature>
<dbReference type="GO" id="GO:0031011">
    <property type="term" value="C:Ino80 complex"/>
    <property type="evidence" value="ECO:0007669"/>
    <property type="project" value="UniProtKB-ARBA"/>
</dbReference>
<evidence type="ECO:0000256" key="5">
    <source>
        <dbReference type="ARBA" id="ARBA00023159"/>
    </source>
</evidence>
<dbReference type="SMART" id="SM00268">
    <property type="entry name" value="ACTIN"/>
    <property type="match status" value="1"/>
</dbReference>
<keyword evidence="15" id="KW-1185">Reference proteome</keyword>
<dbReference type="InterPro" id="IPR043129">
    <property type="entry name" value="ATPase_NBD"/>
</dbReference>
<evidence type="ECO:0000256" key="1">
    <source>
        <dbReference type="ARBA" id="ARBA00004123"/>
    </source>
</evidence>
<dbReference type="FunFam" id="3.90.640.10:FF:000061">
    <property type="entry name" value="Actin-related protein 4"/>
    <property type="match status" value="1"/>
</dbReference>
<evidence type="ECO:0000256" key="7">
    <source>
        <dbReference type="ARBA" id="ARBA00023204"/>
    </source>
</evidence>
<dbReference type="FunFam" id="3.30.420.40:FF:000289">
    <property type="entry name" value="Actin-related protein 4"/>
    <property type="match status" value="1"/>
</dbReference>
<evidence type="ECO:0000256" key="10">
    <source>
        <dbReference type="ARBA" id="ARBA00041020"/>
    </source>
</evidence>
<dbReference type="Proteomes" id="UP000501346">
    <property type="component" value="Chromosome SeX-ScX"/>
</dbReference>
<dbReference type="GO" id="GO:0016740">
    <property type="term" value="F:transferase activity"/>
    <property type="evidence" value="ECO:0007669"/>
    <property type="project" value="UniProtKB-KW"/>
</dbReference>
<keyword evidence="2" id="KW-0227">DNA damage</keyword>
<dbReference type="Gene3D" id="3.90.640.10">
    <property type="entry name" value="Actin, Chain A, domain 4"/>
    <property type="match status" value="1"/>
</dbReference>
<dbReference type="CDD" id="cd13395">
    <property type="entry name" value="ASKHA_NBD_Arp4_ACTL6-like"/>
    <property type="match status" value="1"/>
</dbReference>
<keyword evidence="8" id="KW-0539">Nucleus</keyword>
<dbReference type="InterPro" id="IPR020902">
    <property type="entry name" value="Actin/actin-like_CS"/>
</dbReference>
<comment type="subcellular location">
    <subcellularLocation>
        <location evidence="1">Nucleus</location>
    </subcellularLocation>
</comment>
<sequence>MSNAALQVYGGDEISAVVIDPGSYTTNIGYSGSDFPQSILPSVYGKSASDKDSKTIFSEQSIGIPRKDYELKPIIENGLVIDWDTAQEQWQWALKNELYLDSNSGIPALLTEPVWNSTENRKKSLEVLLEGMQFEACYLAPTSTCVSFAAGRPNCLVVDIGHDTCSVSPIVDGMTLSKSTRRNFIAGKFINHLIEKAIEPKEIIPLFAIKQRKPELIKKKFDYEVDQSLFEYANNRGFFHECKETLCHICPTKTLEEAKAELNTTTKRSIETPWNEEIIFDNETRYGFAEELFLPKKDDIPEDWPHSNSGVVETWRNDYVPLKRTKPSGTNKTDKKPVPTEEKEQDLVSKSISPPADSIDTPNDSGKRPLEEETSSNDIKEITGLADLVYSSIMSSDVDLRATLAHNVVLTGGTSSIPGLSDRLMTELNKILPSLKFRILTTGHTRERQYQSWLGGSILTSLGTFHQLWVGKQEYEEVGVDRLLNDRFR</sequence>
<keyword evidence="3" id="KW-0156">Chromatin regulator</keyword>
<reference evidence="14 15" key="1">
    <citation type="journal article" date="2019" name="BMC Genomics">
        <title>Chromosome level assembly and comparative genome analysis confirm lager-brewing yeasts originated from a single hybridization.</title>
        <authorList>
            <person name="Salazar A.N."/>
            <person name="Gorter de Vries A.R."/>
            <person name="van den Broek M."/>
            <person name="Brouwers N."/>
            <person name="de la Torre Cortes P."/>
            <person name="Kuijpers N.G.A."/>
            <person name="Daran J.G."/>
            <person name="Abeel T."/>
        </authorList>
    </citation>
    <scope>NUCLEOTIDE SEQUENCE [LARGE SCALE GENOMIC DNA]</scope>
    <source>
        <strain evidence="14 15">CBS 1483</strain>
    </source>
</reference>
<proteinExistence type="inferred from homology"/>
<evidence type="ECO:0000256" key="12">
    <source>
        <dbReference type="ARBA" id="ARBA00077253"/>
    </source>
</evidence>
<dbReference type="GO" id="GO:0000812">
    <property type="term" value="C:Swr1 complex"/>
    <property type="evidence" value="ECO:0007669"/>
    <property type="project" value="UniProtKB-ARBA"/>
</dbReference>
<dbReference type="GO" id="GO:0006281">
    <property type="term" value="P:DNA repair"/>
    <property type="evidence" value="ECO:0007669"/>
    <property type="project" value="UniProtKB-KW"/>
</dbReference>
<keyword evidence="7" id="KW-0234">DNA repair</keyword>
<dbReference type="PANTHER" id="PTHR11937">
    <property type="entry name" value="ACTIN"/>
    <property type="match status" value="1"/>
</dbReference>
<evidence type="ECO:0000256" key="9">
    <source>
        <dbReference type="ARBA" id="ARBA00038320"/>
    </source>
</evidence>
<dbReference type="EMBL" id="CP049007">
    <property type="protein sequence ID" value="QID86036.1"/>
    <property type="molecule type" value="Genomic_DNA"/>
</dbReference>
<dbReference type="AlphaFoldDB" id="A0A6C1E9H0"/>
<feature type="region of interest" description="Disordered" evidence="13">
    <location>
        <begin position="321"/>
        <end position="376"/>
    </location>
</feature>
<accession>A0A6C1E9H0</accession>
<dbReference type="FunFam" id="3.30.420.40:FF:000278">
    <property type="entry name" value="Actin-related protein 4"/>
    <property type="match status" value="1"/>
</dbReference>
<keyword evidence="14" id="KW-0808">Transferase</keyword>
<protein>
    <recommendedName>
        <fullName evidence="10">Actin-related protein 4</fullName>
    </recommendedName>
    <alternativeName>
        <fullName evidence="11 12">Actin-like protein ARP4</fullName>
    </alternativeName>
</protein>
<dbReference type="GO" id="GO:0010468">
    <property type="term" value="P:regulation of gene expression"/>
    <property type="evidence" value="ECO:0007669"/>
    <property type="project" value="UniProtKB-ARBA"/>
</dbReference>
<gene>
    <name evidence="14" type="primary">ARP4_3</name>
    <name evidence="14" type="ORF">GRS66_008639</name>
</gene>
<evidence type="ECO:0000256" key="4">
    <source>
        <dbReference type="ARBA" id="ARBA00023015"/>
    </source>
</evidence>
<evidence type="ECO:0000256" key="2">
    <source>
        <dbReference type="ARBA" id="ARBA00022763"/>
    </source>
</evidence>
<dbReference type="SUPFAM" id="SSF53067">
    <property type="entry name" value="Actin-like ATPase domain"/>
    <property type="match status" value="2"/>
</dbReference>
<dbReference type="OrthoDB" id="5132116at2759"/>
<keyword evidence="6" id="KW-0804">Transcription</keyword>
<keyword evidence="5" id="KW-0010">Activator</keyword>
<dbReference type="GO" id="GO:0006338">
    <property type="term" value="P:chromatin remodeling"/>
    <property type="evidence" value="ECO:0007669"/>
    <property type="project" value="UniProtKB-ARBA"/>
</dbReference>
<dbReference type="Gene3D" id="3.30.420.40">
    <property type="match status" value="3"/>
</dbReference>
<dbReference type="InterPro" id="IPR004000">
    <property type="entry name" value="Actin"/>
</dbReference>